<reference evidence="1 2" key="1">
    <citation type="journal article" date="2011" name="Nat. Biotechnol.">
        <title>Comparative genomic analysis of the thermophilic biomass-degrading fungi Myceliophthora thermophila and Thielavia terrestris.</title>
        <authorList>
            <person name="Berka R.M."/>
            <person name="Grigoriev I.V."/>
            <person name="Otillar R."/>
            <person name="Salamov A."/>
            <person name="Grimwood J."/>
            <person name="Reid I."/>
            <person name="Ishmael N."/>
            <person name="John T."/>
            <person name="Darmond C."/>
            <person name="Moisan M.-C."/>
            <person name="Henrissat B."/>
            <person name="Coutinho P.M."/>
            <person name="Lombard V."/>
            <person name="Natvig D.O."/>
            <person name="Lindquist E."/>
            <person name="Schmutz J."/>
            <person name="Lucas S."/>
            <person name="Harris P."/>
            <person name="Powlowski J."/>
            <person name="Bellemare A."/>
            <person name="Taylor D."/>
            <person name="Butler G."/>
            <person name="de Vries R.P."/>
            <person name="Allijn I.E."/>
            <person name="van den Brink J."/>
            <person name="Ushinsky S."/>
            <person name="Storms R."/>
            <person name="Powell A.J."/>
            <person name="Paulsen I.T."/>
            <person name="Elbourne L.D.H."/>
            <person name="Baker S.E."/>
            <person name="Magnuson J."/>
            <person name="LaBoissiere S."/>
            <person name="Clutterbuck A.J."/>
            <person name="Martinez D."/>
            <person name="Wogulis M."/>
            <person name="de Leon A.L."/>
            <person name="Rey M.W."/>
            <person name="Tsang A."/>
        </authorList>
    </citation>
    <scope>NUCLEOTIDE SEQUENCE [LARGE SCALE GENOMIC DNA]</scope>
    <source>
        <strain evidence="2">ATCC 38088 / NRRL 8126</strain>
    </source>
</reference>
<dbReference type="EMBL" id="CP003009">
    <property type="protein sequence ID" value="AEO63128.1"/>
    <property type="molecule type" value="Genomic_DNA"/>
</dbReference>
<evidence type="ECO:0000313" key="1">
    <source>
        <dbReference type="EMBL" id="AEO63128.1"/>
    </source>
</evidence>
<sequence>MCGPETPSSTPRVGARVDFFPAAGVDATQLPVGNLLFVNPTSPSSSHATHVRFQQQYHSGAGAGAAHGEDDSLLVSIHLTGDLTQPLSTAGILQQFTLRSSSNPGTTATTTETDALSSGGVDVPLAASLLLAVGADGIIGRRVSVRRGRGGAVLADGIVGFNFLPPAVKA</sequence>
<dbReference type="RefSeq" id="XP_003649464.1">
    <property type="nucleotide sequence ID" value="XM_003649416.1"/>
</dbReference>
<dbReference type="OrthoDB" id="4158189at2759"/>
<gene>
    <name evidence="1" type="ORF">THITE_2108023</name>
</gene>
<protein>
    <submittedName>
        <fullName evidence="1">Uncharacterized protein</fullName>
    </submittedName>
</protein>
<evidence type="ECO:0000313" key="2">
    <source>
        <dbReference type="Proteomes" id="UP000008181"/>
    </source>
</evidence>
<dbReference type="AlphaFoldDB" id="G2QWW4"/>
<dbReference type="HOGENOM" id="CLU_118191_0_0_1"/>
<name>G2QWW4_THETT</name>
<proteinExistence type="predicted"/>
<organism evidence="1 2">
    <name type="scientific">Thermothielavioides terrestris (strain ATCC 38088 / NRRL 8126)</name>
    <name type="common">Thielavia terrestris</name>
    <dbReference type="NCBI Taxonomy" id="578455"/>
    <lineage>
        <taxon>Eukaryota</taxon>
        <taxon>Fungi</taxon>
        <taxon>Dikarya</taxon>
        <taxon>Ascomycota</taxon>
        <taxon>Pezizomycotina</taxon>
        <taxon>Sordariomycetes</taxon>
        <taxon>Sordariomycetidae</taxon>
        <taxon>Sordariales</taxon>
        <taxon>Chaetomiaceae</taxon>
        <taxon>Thermothielavioides</taxon>
        <taxon>Thermothielavioides terrestris</taxon>
    </lineage>
</organism>
<keyword evidence="2" id="KW-1185">Reference proteome</keyword>
<dbReference type="KEGG" id="ttt:THITE_2108023"/>
<dbReference type="GeneID" id="11521098"/>
<accession>G2QWW4</accession>
<dbReference type="eggNOG" id="ENOG502SW30">
    <property type="taxonomic scope" value="Eukaryota"/>
</dbReference>
<dbReference type="Proteomes" id="UP000008181">
    <property type="component" value="Chromosome 1"/>
</dbReference>